<dbReference type="RefSeq" id="WP_068684411.1">
    <property type="nucleotide sequence ID" value="NZ_LYPA01000064.1"/>
</dbReference>
<gene>
    <name evidence="6" type="ORF">A7K91_05890</name>
</gene>
<dbReference type="Proteomes" id="UP000092024">
    <property type="component" value="Unassembled WGS sequence"/>
</dbReference>
<dbReference type="EMBL" id="LYPA01000064">
    <property type="protein sequence ID" value="OBR65086.1"/>
    <property type="molecule type" value="Genomic_DNA"/>
</dbReference>
<dbReference type="InterPro" id="IPR027417">
    <property type="entry name" value="P-loop_NTPase"/>
</dbReference>
<protein>
    <submittedName>
        <fullName evidence="6">Magnesium chelatase</fullName>
    </submittedName>
</protein>
<dbReference type="OrthoDB" id="9808397at2"/>
<dbReference type="GO" id="GO:0005524">
    <property type="term" value="F:ATP binding"/>
    <property type="evidence" value="ECO:0007669"/>
    <property type="project" value="UniProtKB-KW"/>
</dbReference>
<dbReference type="FunFam" id="3.40.50.300:FF:000640">
    <property type="entry name" value="MoxR family ATPase"/>
    <property type="match status" value="1"/>
</dbReference>
<organism evidence="6 7">
    <name type="scientific">Paenibacillus oryzae</name>
    <dbReference type="NCBI Taxonomy" id="1844972"/>
    <lineage>
        <taxon>Bacteria</taxon>
        <taxon>Bacillati</taxon>
        <taxon>Bacillota</taxon>
        <taxon>Bacilli</taxon>
        <taxon>Bacillales</taxon>
        <taxon>Paenibacillaceae</taxon>
        <taxon>Paenibacillus</taxon>
    </lineage>
</organism>
<accession>A0A1A5YHE7</accession>
<evidence type="ECO:0000259" key="4">
    <source>
        <dbReference type="Pfam" id="PF07726"/>
    </source>
</evidence>
<dbReference type="Pfam" id="PF07726">
    <property type="entry name" value="AAA_3"/>
    <property type="match status" value="1"/>
</dbReference>
<dbReference type="SUPFAM" id="SSF52540">
    <property type="entry name" value="P-loop containing nucleoside triphosphate hydrolases"/>
    <property type="match status" value="1"/>
</dbReference>
<dbReference type="AlphaFoldDB" id="A0A1A5YHE7"/>
<evidence type="ECO:0000256" key="1">
    <source>
        <dbReference type="ARBA" id="ARBA00022741"/>
    </source>
</evidence>
<keyword evidence="2" id="KW-0067">ATP-binding</keyword>
<evidence type="ECO:0000259" key="5">
    <source>
        <dbReference type="Pfam" id="PF17863"/>
    </source>
</evidence>
<dbReference type="Gene3D" id="1.10.8.80">
    <property type="entry name" value="Magnesium chelatase subunit I, C-Terminal domain"/>
    <property type="match status" value="1"/>
</dbReference>
<evidence type="ECO:0000313" key="7">
    <source>
        <dbReference type="Proteomes" id="UP000092024"/>
    </source>
</evidence>
<dbReference type="Gene3D" id="3.40.50.300">
    <property type="entry name" value="P-loop containing nucleotide triphosphate hydrolases"/>
    <property type="match status" value="1"/>
</dbReference>
<keyword evidence="7" id="KW-1185">Reference proteome</keyword>
<reference evidence="6 7" key="1">
    <citation type="submission" date="2016-05" db="EMBL/GenBank/DDBJ databases">
        <title>Paenibacillus oryzae. sp. nov., isolated from the rice root.</title>
        <authorList>
            <person name="Zhang J."/>
            <person name="Zhang X."/>
        </authorList>
    </citation>
    <scope>NUCLEOTIDE SEQUENCE [LARGE SCALE GENOMIC DNA]</scope>
    <source>
        <strain evidence="6 7">1DrF-4</strain>
    </source>
</reference>
<dbReference type="GO" id="GO:0016887">
    <property type="term" value="F:ATP hydrolysis activity"/>
    <property type="evidence" value="ECO:0007669"/>
    <property type="project" value="InterPro"/>
</dbReference>
<dbReference type="InterPro" id="IPR011703">
    <property type="entry name" value="ATPase_AAA-3"/>
</dbReference>
<dbReference type="STRING" id="1844972.A7K91_05890"/>
<evidence type="ECO:0000256" key="2">
    <source>
        <dbReference type="ARBA" id="ARBA00022840"/>
    </source>
</evidence>
<keyword evidence="1" id="KW-0547">Nucleotide-binding</keyword>
<name>A0A1A5YHE7_9BACL</name>
<evidence type="ECO:0000313" key="6">
    <source>
        <dbReference type="EMBL" id="OBR65086.1"/>
    </source>
</evidence>
<dbReference type="PIRSF" id="PIRSF002849">
    <property type="entry name" value="AAA_ATPase_chaperone_MoxR_prd"/>
    <property type="match status" value="1"/>
</dbReference>
<dbReference type="PANTHER" id="PTHR42759:SF5">
    <property type="entry name" value="METHANOL DEHYDROGENASE REGULATOR"/>
    <property type="match status" value="1"/>
</dbReference>
<feature type="domain" description="ATPase AAA-3" evidence="4">
    <location>
        <begin position="41"/>
        <end position="171"/>
    </location>
</feature>
<proteinExistence type="inferred from homology"/>
<sequence>MDIRSADMQSCSFILSQLDSCILGKHEEIERLLIAVLAGGHVLLEDVPGTGKTQLVKALAKTVGGQFRRIQCNPDLLPTDITGVSIYHPKQEAFLFRPGPVMTNILLADEINRATTKTQSALLEAMEEGHVTVDGETYELPKPFTLLATQNPIEFEGTYTLPEAQLDRFMMKLSLGYPAESDEQRMIASPDTHHPSDRVQQVLDTQNLMEIQEQAMAVHIDDAVAKYLVNLVRGTREHAQVLLGASPRAAISLSRAAKASAYLRQRSFVTPDDVKSLAPYVLCHRIVLRTEARMNGLKAESILQQIIESVKVPVRLER</sequence>
<comment type="similarity">
    <text evidence="3">Belongs to the MoxR family.</text>
</comment>
<feature type="domain" description="ChlI/MoxR AAA lid" evidence="5">
    <location>
        <begin position="234"/>
        <end position="306"/>
    </location>
</feature>
<comment type="caution">
    <text evidence="6">The sequence shown here is derived from an EMBL/GenBank/DDBJ whole genome shotgun (WGS) entry which is preliminary data.</text>
</comment>
<dbReference type="PANTHER" id="PTHR42759">
    <property type="entry name" value="MOXR FAMILY PROTEIN"/>
    <property type="match status" value="1"/>
</dbReference>
<dbReference type="InterPro" id="IPR041628">
    <property type="entry name" value="ChlI/MoxR_AAA_lid"/>
</dbReference>
<dbReference type="Pfam" id="PF17863">
    <property type="entry name" value="AAA_lid_2"/>
    <property type="match status" value="1"/>
</dbReference>
<evidence type="ECO:0000256" key="3">
    <source>
        <dbReference type="ARBA" id="ARBA00061607"/>
    </source>
</evidence>
<dbReference type="InterPro" id="IPR050764">
    <property type="entry name" value="CbbQ/NirQ/NorQ/GpvN"/>
</dbReference>